<dbReference type="AlphaFoldDB" id="A0A6N3AGL3"/>
<dbReference type="EMBL" id="CACRUE010000022">
    <property type="protein sequence ID" value="VYT91374.1"/>
    <property type="molecule type" value="Genomic_DNA"/>
</dbReference>
<feature type="chain" id="PRO_5026673160" evidence="3">
    <location>
        <begin position="24"/>
        <end position="265"/>
    </location>
</feature>
<proteinExistence type="predicted"/>
<protein>
    <submittedName>
        <fullName evidence="4">Uncharacterized protein</fullName>
    </submittedName>
</protein>
<keyword evidence="2" id="KW-1133">Transmembrane helix</keyword>
<keyword evidence="2" id="KW-0812">Transmembrane</keyword>
<feature type="compositionally biased region" description="Basic and acidic residues" evidence="1">
    <location>
        <begin position="103"/>
        <end position="116"/>
    </location>
</feature>
<evidence type="ECO:0000256" key="2">
    <source>
        <dbReference type="SAM" id="Phobius"/>
    </source>
</evidence>
<keyword evidence="3" id="KW-0732">Signal</keyword>
<feature type="signal peptide" evidence="3">
    <location>
        <begin position="1"/>
        <end position="23"/>
    </location>
</feature>
<keyword evidence="2" id="KW-0472">Membrane</keyword>
<evidence type="ECO:0000313" key="4">
    <source>
        <dbReference type="EMBL" id="VYT91374.1"/>
    </source>
</evidence>
<evidence type="ECO:0000256" key="3">
    <source>
        <dbReference type="SAM" id="SignalP"/>
    </source>
</evidence>
<name>A0A6N3AGL3_9FIRM</name>
<organism evidence="4">
    <name type="scientific">Intestinibacter bartlettii</name>
    <dbReference type="NCBI Taxonomy" id="261299"/>
    <lineage>
        <taxon>Bacteria</taxon>
        <taxon>Bacillati</taxon>
        <taxon>Bacillota</taxon>
        <taxon>Clostridia</taxon>
        <taxon>Peptostreptococcales</taxon>
        <taxon>Peptostreptococcaceae</taxon>
        <taxon>Intestinibacter</taxon>
    </lineage>
</organism>
<reference evidence="4" key="1">
    <citation type="submission" date="2019-11" db="EMBL/GenBank/DDBJ databases">
        <authorList>
            <person name="Feng L."/>
        </authorList>
    </citation>
    <scope>NUCLEOTIDE SEQUENCE</scope>
    <source>
        <strain evidence="4">IbartlettiiLFYP30</strain>
    </source>
</reference>
<gene>
    <name evidence="4" type="ORF">IBLFYP30_01306</name>
</gene>
<feature type="transmembrane region" description="Helical" evidence="2">
    <location>
        <begin position="242"/>
        <end position="261"/>
    </location>
</feature>
<dbReference type="RefSeq" id="WP_024037974.1">
    <property type="nucleotide sequence ID" value="NZ_CACRUE010000022.1"/>
</dbReference>
<evidence type="ECO:0000256" key="1">
    <source>
        <dbReference type="SAM" id="MobiDB-lite"/>
    </source>
</evidence>
<sequence length="265" mass="29247">MKKRLLIAIMMLCAIILTGCVDADVTVDLEKDGTGKAIVELAGPATIFDNIPQETIDEWAKSFDTVEKINKSDKKGYKFTTKQEKLDELLKEVTELNGVVDEGSKEDLNDTSKAKSESTTTAFAQKTANNSDNSVNDIANELYQKYVDVQEEDGLFSSTYNIGLKLKDAIYSEMTNEQKALVSFIGRSANIGLHIKSPIAAKSSNATSETKEDGKYVYNWNYTLADVQNINFSARIPNVRNIAIATVCGLVVLVAIIAMIIRRRK</sequence>
<dbReference type="PROSITE" id="PS51257">
    <property type="entry name" value="PROKAR_LIPOPROTEIN"/>
    <property type="match status" value="1"/>
</dbReference>
<feature type="region of interest" description="Disordered" evidence="1">
    <location>
        <begin position="103"/>
        <end position="122"/>
    </location>
</feature>
<accession>A0A6N3AGL3</accession>